<evidence type="ECO:0000256" key="2">
    <source>
        <dbReference type="ARBA" id="ARBA00022840"/>
    </source>
</evidence>
<dbReference type="InterPro" id="IPR013655">
    <property type="entry name" value="PAS_fold_3"/>
</dbReference>
<dbReference type="Gene3D" id="3.30.450.20">
    <property type="entry name" value="PAS domain"/>
    <property type="match status" value="4"/>
</dbReference>
<keyword evidence="1" id="KW-0547">Nucleotide-binding</keyword>
<accession>E1JTN3</accession>
<feature type="domain" description="PAC" evidence="7">
    <location>
        <begin position="302"/>
        <end position="353"/>
    </location>
</feature>
<dbReference type="SUPFAM" id="SSF55785">
    <property type="entry name" value="PYP-like sensor domain (PAS domain)"/>
    <property type="match status" value="4"/>
</dbReference>
<dbReference type="PROSITE" id="PS50112">
    <property type="entry name" value="PAS"/>
    <property type="match status" value="3"/>
</dbReference>
<dbReference type="Gene3D" id="1.10.10.60">
    <property type="entry name" value="Homeodomain-like"/>
    <property type="match status" value="1"/>
</dbReference>
<dbReference type="PROSITE" id="PS50045">
    <property type="entry name" value="SIGMA54_INTERACT_4"/>
    <property type="match status" value="1"/>
</dbReference>
<dbReference type="Gene3D" id="1.10.8.60">
    <property type="match status" value="1"/>
</dbReference>
<dbReference type="InterPro" id="IPR009057">
    <property type="entry name" value="Homeodomain-like_sf"/>
</dbReference>
<dbReference type="InterPro" id="IPR002197">
    <property type="entry name" value="HTH_Fis"/>
</dbReference>
<dbReference type="AlphaFoldDB" id="E1JTN3"/>
<evidence type="ECO:0000259" key="7">
    <source>
        <dbReference type="PROSITE" id="PS50113"/>
    </source>
</evidence>
<feature type="domain" description="PAC" evidence="7">
    <location>
        <begin position="178"/>
        <end position="230"/>
    </location>
</feature>
<dbReference type="eggNOG" id="COG3829">
    <property type="taxonomic scope" value="Bacteria"/>
</dbReference>
<keyword evidence="2" id="KW-0067">ATP-binding</keyword>
<dbReference type="FunFam" id="3.40.50.300:FF:000006">
    <property type="entry name" value="DNA-binding transcriptional regulator NtrC"/>
    <property type="match status" value="1"/>
</dbReference>
<dbReference type="PROSITE" id="PS50113">
    <property type="entry name" value="PAC"/>
    <property type="match status" value="4"/>
</dbReference>
<keyword evidence="9" id="KW-1185">Reference proteome</keyword>
<dbReference type="GO" id="GO:0043565">
    <property type="term" value="F:sequence-specific DNA binding"/>
    <property type="evidence" value="ECO:0007669"/>
    <property type="project" value="InterPro"/>
</dbReference>
<dbReference type="InterPro" id="IPR027417">
    <property type="entry name" value="P-loop_NTPase"/>
</dbReference>
<evidence type="ECO:0000256" key="1">
    <source>
        <dbReference type="ARBA" id="ARBA00022741"/>
    </source>
</evidence>
<name>E1JTN3_SOLFR</name>
<reference evidence="8 9" key="1">
    <citation type="submission" date="2010-08" db="EMBL/GenBank/DDBJ databases">
        <title>The draft genome of Desulfovibrio fructosovorans JJ.</title>
        <authorList>
            <consortium name="US DOE Joint Genome Institute (JGI-PGF)"/>
            <person name="Lucas S."/>
            <person name="Copeland A."/>
            <person name="Lapidus A."/>
            <person name="Cheng J.-F."/>
            <person name="Bruce D."/>
            <person name="Goodwin L."/>
            <person name="Pitluck S."/>
            <person name="Land M.L."/>
            <person name="Hauser L."/>
            <person name="Chang Y.-J."/>
            <person name="Jeffries C."/>
            <person name="Wall J.D."/>
            <person name="Stahl D.A."/>
            <person name="Arkin A.P."/>
            <person name="Dehal P."/>
            <person name="Stolyar S.M."/>
            <person name="Hazen T.C."/>
            <person name="Woyke T.J."/>
        </authorList>
    </citation>
    <scope>NUCLEOTIDE SEQUENCE [LARGE SCALE GENOMIC DNA]</scope>
    <source>
        <strain evidence="8 9">JJ</strain>
    </source>
</reference>
<dbReference type="STRING" id="596151.DesfrDRAFT_0982"/>
<evidence type="ECO:0000313" key="9">
    <source>
        <dbReference type="Proteomes" id="UP000006250"/>
    </source>
</evidence>
<dbReference type="GO" id="GO:0005524">
    <property type="term" value="F:ATP binding"/>
    <property type="evidence" value="ECO:0007669"/>
    <property type="project" value="UniProtKB-KW"/>
</dbReference>
<evidence type="ECO:0000313" key="8">
    <source>
        <dbReference type="EMBL" id="EFL52162.1"/>
    </source>
</evidence>
<feature type="domain" description="PAC" evidence="7">
    <location>
        <begin position="560"/>
        <end position="613"/>
    </location>
</feature>
<dbReference type="NCBIfam" id="TIGR00229">
    <property type="entry name" value="sensory_box"/>
    <property type="match status" value="3"/>
</dbReference>
<evidence type="ECO:0000256" key="3">
    <source>
        <dbReference type="ARBA" id="ARBA00023015"/>
    </source>
</evidence>
<organism evidence="8 9">
    <name type="scientific">Solidesulfovibrio fructosivorans JJ]</name>
    <dbReference type="NCBI Taxonomy" id="596151"/>
    <lineage>
        <taxon>Bacteria</taxon>
        <taxon>Pseudomonadati</taxon>
        <taxon>Thermodesulfobacteriota</taxon>
        <taxon>Desulfovibrionia</taxon>
        <taxon>Desulfovibrionales</taxon>
        <taxon>Desulfovibrionaceae</taxon>
        <taxon>Solidesulfovibrio</taxon>
    </lineage>
</organism>
<dbReference type="SMART" id="SM00086">
    <property type="entry name" value="PAC"/>
    <property type="match status" value="4"/>
</dbReference>
<dbReference type="InterPro" id="IPR058031">
    <property type="entry name" value="AAA_lid_NorR"/>
</dbReference>
<dbReference type="SUPFAM" id="SSF46689">
    <property type="entry name" value="Homeodomain-like"/>
    <property type="match status" value="1"/>
</dbReference>
<dbReference type="Gene3D" id="3.40.50.300">
    <property type="entry name" value="P-loop containing nucleotide triphosphate hydrolases"/>
    <property type="match status" value="1"/>
</dbReference>
<evidence type="ECO:0000256" key="4">
    <source>
        <dbReference type="ARBA" id="ARBA00023163"/>
    </source>
</evidence>
<dbReference type="InterPro" id="IPR035965">
    <property type="entry name" value="PAS-like_dom_sf"/>
</dbReference>
<dbReference type="InterPro" id="IPR013656">
    <property type="entry name" value="PAS_4"/>
</dbReference>
<feature type="domain" description="PAS" evidence="6">
    <location>
        <begin position="354"/>
        <end position="424"/>
    </location>
</feature>
<gene>
    <name evidence="8" type="ORF">DesfrDRAFT_0982</name>
</gene>
<dbReference type="SUPFAM" id="SSF52540">
    <property type="entry name" value="P-loop containing nucleoside triphosphate hydrolases"/>
    <property type="match status" value="1"/>
</dbReference>
<dbReference type="GO" id="GO:0006355">
    <property type="term" value="P:regulation of DNA-templated transcription"/>
    <property type="evidence" value="ECO:0007669"/>
    <property type="project" value="InterPro"/>
</dbReference>
<feature type="domain" description="PAS" evidence="6">
    <location>
        <begin position="231"/>
        <end position="273"/>
    </location>
</feature>
<evidence type="ECO:0000259" key="5">
    <source>
        <dbReference type="PROSITE" id="PS50045"/>
    </source>
</evidence>
<dbReference type="CDD" id="cd00130">
    <property type="entry name" value="PAS"/>
    <property type="match status" value="2"/>
</dbReference>
<dbReference type="PRINTS" id="PR01590">
    <property type="entry name" value="HTHFIS"/>
</dbReference>
<dbReference type="InterPro" id="IPR001610">
    <property type="entry name" value="PAC"/>
</dbReference>
<feature type="domain" description="Sigma-54 factor interaction" evidence="5">
    <location>
        <begin position="620"/>
        <end position="849"/>
    </location>
</feature>
<protein>
    <submittedName>
        <fullName evidence="8">PAS modulated sigma54 specific transcriptional regulator, Fis family</fullName>
    </submittedName>
</protein>
<dbReference type="Pfam" id="PF25601">
    <property type="entry name" value="AAA_lid_14"/>
    <property type="match status" value="1"/>
</dbReference>
<dbReference type="Pfam" id="PF00158">
    <property type="entry name" value="Sigma54_activat"/>
    <property type="match status" value="1"/>
</dbReference>
<dbReference type="InterPro" id="IPR003593">
    <property type="entry name" value="AAA+_ATPase"/>
</dbReference>
<dbReference type="Proteomes" id="UP000006250">
    <property type="component" value="Unassembled WGS sequence"/>
</dbReference>
<dbReference type="CDD" id="cd00009">
    <property type="entry name" value="AAA"/>
    <property type="match status" value="1"/>
</dbReference>
<comment type="caution">
    <text evidence="8">The sequence shown here is derived from an EMBL/GenBank/DDBJ whole genome shotgun (WGS) entry which is preliminary data.</text>
</comment>
<dbReference type="SMART" id="SM00382">
    <property type="entry name" value="AAA"/>
    <property type="match status" value="1"/>
</dbReference>
<keyword evidence="3" id="KW-0805">Transcription regulation</keyword>
<dbReference type="PANTHER" id="PTHR32071:SF113">
    <property type="entry name" value="ALGINATE BIOSYNTHESIS TRANSCRIPTIONAL REGULATORY PROTEIN ALGB"/>
    <property type="match status" value="1"/>
</dbReference>
<evidence type="ECO:0000259" key="6">
    <source>
        <dbReference type="PROSITE" id="PS50112"/>
    </source>
</evidence>
<feature type="domain" description="PAS" evidence="6">
    <location>
        <begin position="103"/>
        <end position="144"/>
    </location>
</feature>
<dbReference type="EMBL" id="AECZ01000005">
    <property type="protein sequence ID" value="EFL52162.1"/>
    <property type="molecule type" value="Genomic_DNA"/>
</dbReference>
<dbReference type="SMART" id="SM00091">
    <property type="entry name" value="PAS"/>
    <property type="match status" value="4"/>
</dbReference>
<dbReference type="Pfam" id="PF08448">
    <property type="entry name" value="PAS_4"/>
    <property type="match status" value="1"/>
</dbReference>
<dbReference type="InterPro" id="IPR000700">
    <property type="entry name" value="PAS-assoc_C"/>
</dbReference>
<feature type="domain" description="PAC" evidence="7">
    <location>
        <begin position="428"/>
        <end position="480"/>
    </location>
</feature>
<proteinExistence type="predicted"/>
<keyword evidence="4" id="KW-0804">Transcription</keyword>
<dbReference type="InterPro" id="IPR002078">
    <property type="entry name" value="Sigma_54_int"/>
</dbReference>
<dbReference type="Pfam" id="PF13426">
    <property type="entry name" value="PAS_9"/>
    <property type="match status" value="1"/>
</dbReference>
<dbReference type="PANTHER" id="PTHR32071">
    <property type="entry name" value="TRANSCRIPTIONAL REGULATORY PROTEIN"/>
    <property type="match status" value="1"/>
</dbReference>
<dbReference type="Pfam" id="PF02954">
    <property type="entry name" value="HTH_8"/>
    <property type="match status" value="1"/>
</dbReference>
<sequence>MRPYESVAVGMLLVAGDGTVIEADATAENLLGADPAAASPLRTADLGLPDALLSRPPGRGVLLHRDRGEGAARWLLAAARPVRLGGETVSALVLADVTAVINDLDKYEGFFSNAVEGIFQSSPRGRFLDVNPALAHILGYDDPEDMIATLTDLRSELYVDPADRDAFLAQLAEKDVVTGLETRFYRKDRSIKWISQAARVVRDDRGEVRYIEGLNIDITARKEAEEAYNDILERYRTIVTGSIDGVMLCGAGGEILTANPETERIFGLSESDLALAGLSGVIDDAEGGLAEALAALGRTGKFRGELTGIHCAGAVVPLEVSASGFPHKDGASHAVWIVRDVTERKRAESVLRENEEKFRRTFDQSPIGASILSLDYRFLRVNDALCRITGYAASELLERSMLEVTHPDDVPETIRWAERLLSGEFDRYEIDKRYVRQDGDTVWVHLSVRLIRDVAGRPLYFMPMVQDVTERIKAEAEMRALLGEKESLRLNLEAVFRAIPDAIVVVDTSMRVVRTNRGLTDVCFLTGGGEAGATGQQVVSGACRRGCFAALRETLATRKPLIEYRVECQGQNPGRVVVVNSMPLSGESGEFVGAVLIIRDITRLANLEKRLTDLHSHRGIIGKSKAMRDIYPVLDQLAEVDTTVLVTGESGTGKELAAEAIHYGGPRAKKPLVKVNCSALSDELLGSELFGHVRGAFTGAIRDKVGRFEAAQGGAIFLDEIGDMSARLQLGLLRVLESKEFERVGEAKTRKADVRVIAATNVDLPARIKAGLFRADLYYRLKVVEVRLPPLRDRAEDIPLLSDHFVRQFAANFGKAISRLSAEAMAVIMAYPWPGNVRELKYAMEHACVLCLEGEITPAHLPRELLAPPLLPSGTESPPPRRGGLTREMVLGALAACGDNRSRAARHLGVDRRTLYRNMARLGID</sequence>
<dbReference type="RefSeq" id="WP_005991657.1">
    <property type="nucleotide sequence ID" value="NZ_AECZ01000005.1"/>
</dbReference>
<dbReference type="Pfam" id="PF08447">
    <property type="entry name" value="PAS_3"/>
    <property type="match status" value="2"/>
</dbReference>
<dbReference type="InterPro" id="IPR000014">
    <property type="entry name" value="PAS"/>
</dbReference>
<dbReference type="OrthoDB" id="9763792at2"/>